<accession>A0A498SUH5</accession>
<name>A0A498SUH5_ACAVI</name>
<feature type="non-terminal residue" evidence="1">
    <location>
        <position position="45"/>
    </location>
</feature>
<sequence>MFDGFGTMMFGAPVRPFDLQLRCFSAAFYEGADTKKINELNHGGK</sequence>
<evidence type="ECO:0000313" key="2">
    <source>
        <dbReference type="Proteomes" id="UP000276991"/>
    </source>
</evidence>
<dbReference type="Proteomes" id="UP000276991">
    <property type="component" value="Unassembled WGS sequence"/>
</dbReference>
<dbReference type="AlphaFoldDB" id="A0A498SUH5"/>
<dbReference type="STRING" id="6277.A0A498SUH5"/>
<gene>
    <name evidence="1" type="ORF">NAV_LOCUS7688</name>
</gene>
<protein>
    <submittedName>
        <fullName evidence="1">Uncharacterized protein</fullName>
    </submittedName>
</protein>
<reference evidence="1 2" key="1">
    <citation type="submission" date="2018-08" db="EMBL/GenBank/DDBJ databases">
        <authorList>
            <person name="Laetsch R D."/>
            <person name="Stevens L."/>
            <person name="Kumar S."/>
            <person name="Blaxter L. M."/>
        </authorList>
    </citation>
    <scope>NUCLEOTIDE SEQUENCE [LARGE SCALE GENOMIC DNA]</scope>
</reference>
<keyword evidence="2" id="KW-1185">Reference proteome</keyword>
<proteinExistence type="predicted"/>
<dbReference type="OrthoDB" id="422728at2759"/>
<dbReference type="EMBL" id="UPTC01002005">
    <property type="protein sequence ID" value="VBB32897.1"/>
    <property type="molecule type" value="Genomic_DNA"/>
</dbReference>
<evidence type="ECO:0000313" key="1">
    <source>
        <dbReference type="EMBL" id="VBB32897.1"/>
    </source>
</evidence>
<organism evidence="1 2">
    <name type="scientific">Acanthocheilonema viteae</name>
    <name type="common">Filarial nematode worm</name>
    <name type="synonym">Dipetalonema viteae</name>
    <dbReference type="NCBI Taxonomy" id="6277"/>
    <lineage>
        <taxon>Eukaryota</taxon>
        <taxon>Metazoa</taxon>
        <taxon>Ecdysozoa</taxon>
        <taxon>Nematoda</taxon>
        <taxon>Chromadorea</taxon>
        <taxon>Rhabditida</taxon>
        <taxon>Spirurina</taxon>
        <taxon>Spiruromorpha</taxon>
        <taxon>Filarioidea</taxon>
        <taxon>Onchocercidae</taxon>
        <taxon>Acanthocheilonema</taxon>
    </lineage>
</organism>